<evidence type="ECO:0000256" key="10">
    <source>
        <dbReference type="ARBA" id="ARBA00039138"/>
    </source>
</evidence>
<reference evidence="19 20" key="1">
    <citation type="journal article" date="2018" name="Sci. Data">
        <title>The draft genome sequence of cork oak.</title>
        <authorList>
            <person name="Ramos A.M."/>
            <person name="Usie A."/>
            <person name="Barbosa P."/>
            <person name="Barros P.M."/>
            <person name="Capote T."/>
            <person name="Chaves I."/>
            <person name="Simoes F."/>
            <person name="Abreu I."/>
            <person name="Carrasquinho I."/>
            <person name="Faro C."/>
            <person name="Guimaraes J.B."/>
            <person name="Mendonca D."/>
            <person name="Nobrega F."/>
            <person name="Rodrigues L."/>
            <person name="Saibo N.J.M."/>
            <person name="Varela M.C."/>
            <person name="Egas C."/>
            <person name="Matos J."/>
            <person name="Miguel C.M."/>
            <person name="Oliveira M.M."/>
            <person name="Ricardo C.P."/>
            <person name="Goncalves S."/>
        </authorList>
    </citation>
    <scope>NUCLEOTIDE SEQUENCE [LARGE SCALE GENOMIC DNA]</scope>
    <source>
        <strain evidence="20">cv. HL8</strain>
    </source>
</reference>
<evidence type="ECO:0000256" key="16">
    <source>
        <dbReference type="SAM" id="Phobius"/>
    </source>
</evidence>
<dbReference type="InterPro" id="IPR027469">
    <property type="entry name" value="Cation_efflux_TMD_sf"/>
</dbReference>
<evidence type="ECO:0000256" key="3">
    <source>
        <dbReference type="ARBA" id="ARBA00022692"/>
    </source>
</evidence>
<evidence type="ECO:0000256" key="9">
    <source>
        <dbReference type="ARBA" id="ARBA00037921"/>
    </source>
</evidence>
<comment type="similarity">
    <text evidence="2 14">Belongs to the aldehyde dehydrogenase family.</text>
</comment>
<dbReference type="Proteomes" id="UP000237347">
    <property type="component" value="Unassembled WGS sequence"/>
</dbReference>
<evidence type="ECO:0000256" key="14">
    <source>
        <dbReference type="RuleBase" id="RU003345"/>
    </source>
</evidence>
<feature type="transmembrane region" description="Helical" evidence="16">
    <location>
        <begin position="298"/>
        <end position="321"/>
    </location>
</feature>
<dbReference type="AlphaFoldDB" id="A0AAW0KBN3"/>
<comment type="catalytic activity">
    <reaction evidence="12">
        <text>4-aminobutanal + NAD(+) + H2O = 4-aminobutanoate + NADH + 2 H(+)</text>
        <dbReference type="Rhea" id="RHEA:19105"/>
        <dbReference type="ChEBI" id="CHEBI:15377"/>
        <dbReference type="ChEBI" id="CHEBI:15378"/>
        <dbReference type="ChEBI" id="CHEBI:57540"/>
        <dbReference type="ChEBI" id="CHEBI:57945"/>
        <dbReference type="ChEBI" id="CHEBI:58264"/>
        <dbReference type="ChEBI" id="CHEBI:59888"/>
        <dbReference type="EC" id="1.2.1.19"/>
    </reaction>
    <physiologicalReaction direction="left-to-right" evidence="12">
        <dbReference type="Rhea" id="RHEA:19106"/>
    </physiologicalReaction>
</comment>
<dbReference type="FunFam" id="3.40.309.10:FF:000012">
    <property type="entry name" value="Betaine aldehyde dehydrogenase"/>
    <property type="match status" value="1"/>
</dbReference>
<organism evidence="19 20">
    <name type="scientific">Quercus suber</name>
    <name type="common">Cork oak</name>
    <dbReference type="NCBI Taxonomy" id="58331"/>
    <lineage>
        <taxon>Eukaryota</taxon>
        <taxon>Viridiplantae</taxon>
        <taxon>Streptophyta</taxon>
        <taxon>Embryophyta</taxon>
        <taxon>Tracheophyta</taxon>
        <taxon>Spermatophyta</taxon>
        <taxon>Magnoliopsida</taxon>
        <taxon>eudicotyledons</taxon>
        <taxon>Gunneridae</taxon>
        <taxon>Pentapetalae</taxon>
        <taxon>rosids</taxon>
        <taxon>fabids</taxon>
        <taxon>Fagales</taxon>
        <taxon>Fagaceae</taxon>
        <taxon>Quercus</taxon>
    </lineage>
</organism>
<dbReference type="PANTHER" id="PTHR43860:SF2">
    <property type="entry name" value="BETAINE ALDEHYDE DEHYDROGENASE-RELATED"/>
    <property type="match status" value="1"/>
</dbReference>
<keyword evidence="20" id="KW-1185">Reference proteome</keyword>
<comment type="subcellular location">
    <subcellularLocation>
        <location evidence="1">Membrane</location>
        <topology evidence="1">Multi-pass membrane protein</topology>
    </subcellularLocation>
</comment>
<evidence type="ECO:0000256" key="2">
    <source>
        <dbReference type="ARBA" id="ARBA00009986"/>
    </source>
</evidence>
<feature type="transmembrane region" description="Helical" evidence="16">
    <location>
        <begin position="81"/>
        <end position="101"/>
    </location>
</feature>
<dbReference type="Gene3D" id="3.40.605.10">
    <property type="entry name" value="Aldehyde Dehydrogenase, Chain A, domain 1"/>
    <property type="match status" value="1"/>
</dbReference>
<evidence type="ECO:0000313" key="19">
    <source>
        <dbReference type="EMBL" id="KAK7836825.1"/>
    </source>
</evidence>
<dbReference type="InterPro" id="IPR016160">
    <property type="entry name" value="Ald_DH_CS_CYS"/>
</dbReference>
<feature type="active site" evidence="13">
    <location>
        <position position="668"/>
    </location>
</feature>
<gene>
    <name evidence="19" type="primary">ALDH10A8_1</name>
    <name evidence="19" type="ORF">CFP56_021984</name>
</gene>
<comment type="caution">
    <text evidence="19">The sequence shown here is derived from an EMBL/GenBank/DDBJ whole genome shotgun (WGS) entry which is preliminary data.</text>
</comment>
<name>A0AAW0KBN3_QUESU</name>
<keyword evidence="5 14" id="KW-0560">Oxidoreductase</keyword>
<dbReference type="CDD" id="cd07110">
    <property type="entry name" value="ALDH_F10_BADH"/>
    <property type="match status" value="1"/>
</dbReference>
<feature type="compositionally biased region" description="Basic residues" evidence="15">
    <location>
        <begin position="218"/>
        <end position="231"/>
    </location>
</feature>
<feature type="transmembrane region" description="Helical" evidence="16">
    <location>
        <begin position="107"/>
        <end position="127"/>
    </location>
</feature>
<dbReference type="EMBL" id="PKMF04000343">
    <property type="protein sequence ID" value="KAK7836825.1"/>
    <property type="molecule type" value="Genomic_DNA"/>
</dbReference>
<keyword evidence="7" id="KW-0915">Sodium</keyword>
<dbReference type="InterPro" id="IPR016162">
    <property type="entry name" value="Ald_DH_N"/>
</dbReference>
<dbReference type="InterPro" id="IPR016161">
    <property type="entry name" value="Ald_DH/histidinol_DH"/>
</dbReference>
<feature type="region of interest" description="Disordered" evidence="15">
    <location>
        <begin position="211"/>
        <end position="246"/>
    </location>
</feature>
<evidence type="ECO:0000256" key="4">
    <source>
        <dbReference type="ARBA" id="ARBA00022989"/>
    </source>
</evidence>
<dbReference type="GO" id="GO:0016020">
    <property type="term" value="C:membrane"/>
    <property type="evidence" value="ECO:0007669"/>
    <property type="project" value="UniProtKB-SubCell"/>
</dbReference>
<proteinExistence type="inferred from homology"/>
<evidence type="ECO:0000256" key="15">
    <source>
        <dbReference type="SAM" id="MobiDB-lite"/>
    </source>
</evidence>
<dbReference type="InterPro" id="IPR016163">
    <property type="entry name" value="Ald_DH_C"/>
</dbReference>
<evidence type="ECO:0000256" key="6">
    <source>
        <dbReference type="ARBA" id="ARBA00023027"/>
    </source>
</evidence>
<evidence type="ECO:0000256" key="7">
    <source>
        <dbReference type="ARBA" id="ARBA00023053"/>
    </source>
</evidence>
<feature type="transmembrane region" description="Helical" evidence="16">
    <location>
        <begin position="20"/>
        <end position="40"/>
    </location>
</feature>
<evidence type="ECO:0000259" key="18">
    <source>
        <dbReference type="Pfam" id="PF01545"/>
    </source>
</evidence>
<feature type="transmembrane region" description="Helical" evidence="16">
    <location>
        <begin position="179"/>
        <end position="202"/>
    </location>
</feature>
<dbReference type="GO" id="GO:0019145">
    <property type="term" value="F:aminobutyraldehyde dehydrogenase (NAD+) activity"/>
    <property type="evidence" value="ECO:0007669"/>
    <property type="project" value="UniProtKB-EC"/>
</dbReference>
<dbReference type="InterPro" id="IPR029510">
    <property type="entry name" value="Ald_DH_CS_GLU"/>
</dbReference>
<comment type="catalytic activity">
    <reaction evidence="11">
        <text>3-aminopropanal + NAD(+) + H2O = beta-alanine + NADH + 2 H(+)</text>
        <dbReference type="Rhea" id="RHEA:30695"/>
        <dbReference type="ChEBI" id="CHEBI:15377"/>
        <dbReference type="ChEBI" id="CHEBI:15378"/>
        <dbReference type="ChEBI" id="CHEBI:57540"/>
        <dbReference type="ChEBI" id="CHEBI:57945"/>
        <dbReference type="ChEBI" id="CHEBI:57966"/>
        <dbReference type="ChEBI" id="CHEBI:58374"/>
    </reaction>
    <physiologicalReaction direction="left-to-right" evidence="11">
        <dbReference type="Rhea" id="RHEA:30696"/>
    </physiologicalReaction>
</comment>
<dbReference type="EC" id="1.2.1.19" evidence="10"/>
<keyword evidence="3 16" id="KW-0812">Transmembrane</keyword>
<evidence type="ECO:0000256" key="8">
    <source>
        <dbReference type="ARBA" id="ARBA00023136"/>
    </source>
</evidence>
<dbReference type="PANTHER" id="PTHR43860">
    <property type="entry name" value="BETAINE ALDEHYDE DEHYDROGENASE"/>
    <property type="match status" value="1"/>
</dbReference>
<protein>
    <recommendedName>
        <fullName evidence="10">aminobutyraldehyde dehydrogenase</fullName>
        <ecNumber evidence="10">1.2.1.19</ecNumber>
    </recommendedName>
</protein>
<dbReference type="Pfam" id="PF00171">
    <property type="entry name" value="Aldedh"/>
    <property type="match status" value="1"/>
</dbReference>
<evidence type="ECO:0000313" key="20">
    <source>
        <dbReference type="Proteomes" id="UP000237347"/>
    </source>
</evidence>
<dbReference type="Pfam" id="PF01545">
    <property type="entry name" value="Cation_efflux"/>
    <property type="match status" value="1"/>
</dbReference>
<accession>A0AAW0KBN3</accession>
<dbReference type="GO" id="GO:0008324">
    <property type="term" value="F:monoatomic cation transmembrane transporter activity"/>
    <property type="evidence" value="ECO:0007669"/>
    <property type="project" value="InterPro"/>
</dbReference>
<feature type="domain" description="Aldehyde dehydrogenase" evidence="17">
    <location>
        <begin position="425"/>
        <end position="893"/>
    </location>
</feature>
<dbReference type="FunFam" id="3.40.605.10:FF:000007">
    <property type="entry name" value="NAD/NADP-dependent betaine aldehyde dehydrogenase"/>
    <property type="match status" value="1"/>
</dbReference>
<dbReference type="SUPFAM" id="SSF53720">
    <property type="entry name" value="ALDH-like"/>
    <property type="match status" value="1"/>
</dbReference>
<keyword evidence="8 16" id="KW-0472">Membrane</keyword>
<dbReference type="InterPro" id="IPR002524">
    <property type="entry name" value="Cation_efflux"/>
</dbReference>
<dbReference type="FunFam" id="1.20.1510.10:FF:000033">
    <property type="entry name" value="Unplaced genomic scaffold supercont1.9, whole genome shotgun sequence"/>
    <property type="match status" value="1"/>
</dbReference>
<feature type="compositionally biased region" description="Basic and acidic residues" evidence="15">
    <location>
        <begin position="232"/>
        <end position="246"/>
    </location>
</feature>
<sequence length="921" mass="101269">MEERERRFGFGVLGEMELFYFAELSLWGLLLCGLLLYVAVRELDPVYLNYLELGMESPESFSTSIMKPIRHILSERKSRKIALFLLINTGYMVVEFVAGFMSNSLGLISDACHMLFDCAALAIGLYASYISRLPANNQYNYGRGRFEVLSGYVNAVFLVLVGALIVLESFERILDPQEISTNSLLTVSIGGLVVNVVGLIFFHEEHHHAHGGCSQSHPHSHSHSHTHHHDQHSHDHTGHHREDHGNHHECITVSHECLEKSCSDHGDHHEHHSCNTHGDTMGSVGVVISTLLIKYKGWLVADPACSIFISVLIVASVIPLLRNSAEVLLQRVPRMHEQELKEALNDVMKIRGICGIQNFHVWSFTNTDVVGTLNLHISAETDKASTKAHVSRILNDAGIKDLTLQLAIMAIQIPSRQLFIDGEWREPVLKKRIPIINPATEETVGDIPAATTEDVEIAVDAARRAFSRNGGKDWASTSGAFRAKFLRAIASTVLERKSELALLEVVDTGKPLVETASDMDGVASCFNYYAELAEALDAKQKASISIPVQSFKSYVLKEPIGVIALITPWNYPLLMAAWKIAPALAAGCTAILKPSELASVTCLELAEICRQVDIPPGVLNIVTGLGSEAGALLASHPHIDKIAFTGSTATGIKVMTAAAQMVKPISLELGGKSPIIVFEDGDLNNAAEWTIYGCFKTNGQICSATSRLIVHESIAADFLVKLIDWSKNIKISDPLEDGCRLGAIISKGQYEKVMNFISTAKNEGATILYGGARPQHLRKGFFIEPTIITDVSTSMQIWREEVFGPVLCVKTFSTENEAIELANDTDYGLGAAVISKDLERCERLTKALQAGTVWINCSQPCFDQTAWGGNKRSGIGRELGEWGLDSYLSIKQVTHYISNEPWGWYSPPQSSEELERSQKQN</sequence>
<evidence type="ECO:0000256" key="12">
    <source>
        <dbReference type="ARBA" id="ARBA00049215"/>
    </source>
</evidence>
<comment type="pathway">
    <text evidence="9">Amine and polyamine biosynthesis; betaine biosynthesis via choline pathway; betaine from betaine aldehyde: step 1/1.</text>
</comment>
<dbReference type="Gene3D" id="1.20.1510.10">
    <property type="entry name" value="Cation efflux protein transmembrane domain"/>
    <property type="match status" value="1"/>
</dbReference>
<feature type="transmembrane region" description="Helical" evidence="16">
    <location>
        <begin position="148"/>
        <end position="167"/>
    </location>
</feature>
<dbReference type="Gene3D" id="3.40.309.10">
    <property type="entry name" value="Aldehyde Dehydrogenase, Chain A, domain 2"/>
    <property type="match status" value="1"/>
</dbReference>
<evidence type="ECO:0000256" key="11">
    <source>
        <dbReference type="ARBA" id="ARBA00047421"/>
    </source>
</evidence>
<evidence type="ECO:0000256" key="5">
    <source>
        <dbReference type="ARBA" id="ARBA00023002"/>
    </source>
</evidence>
<keyword evidence="6" id="KW-0520">NAD</keyword>
<evidence type="ECO:0000259" key="17">
    <source>
        <dbReference type="Pfam" id="PF00171"/>
    </source>
</evidence>
<dbReference type="InterPro" id="IPR058533">
    <property type="entry name" value="Cation_efflux_TM"/>
</dbReference>
<dbReference type="NCBIfam" id="TIGR01297">
    <property type="entry name" value="CDF"/>
    <property type="match status" value="1"/>
</dbReference>
<dbReference type="PROSITE" id="PS00687">
    <property type="entry name" value="ALDEHYDE_DEHYDR_GLU"/>
    <property type="match status" value="1"/>
</dbReference>
<dbReference type="GO" id="GO:0110095">
    <property type="term" value="P:cellular detoxification of aldehyde"/>
    <property type="evidence" value="ECO:0007669"/>
    <property type="project" value="UniProtKB-ARBA"/>
</dbReference>
<evidence type="ECO:0000256" key="13">
    <source>
        <dbReference type="PROSITE-ProRule" id="PRU10007"/>
    </source>
</evidence>
<dbReference type="SUPFAM" id="SSF161111">
    <property type="entry name" value="Cation efflux protein transmembrane domain-like"/>
    <property type="match status" value="1"/>
</dbReference>
<dbReference type="InterPro" id="IPR015590">
    <property type="entry name" value="Aldehyde_DH_dom"/>
</dbReference>
<evidence type="ECO:0000256" key="1">
    <source>
        <dbReference type="ARBA" id="ARBA00004141"/>
    </source>
</evidence>
<keyword evidence="4 16" id="KW-1133">Transmembrane helix</keyword>
<feature type="domain" description="Cation efflux protein transmembrane" evidence="18">
    <location>
        <begin position="82"/>
        <end position="329"/>
    </location>
</feature>
<dbReference type="PROSITE" id="PS00070">
    <property type="entry name" value="ALDEHYDE_DEHYDR_CYS"/>
    <property type="match status" value="1"/>
</dbReference>